<feature type="non-terminal residue" evidence="2">
    <location>
        <position position="1"/>
    </location>
</feature>
<evidence type="ECO:0000313" key="2">
    <source>
        <dbReference type="EMBL" id="GIX82271.1"/>
    </source>
</evidence>
<gene>
    <name evidence="2" type="ORF">CEXT_453531</name>
</gene>
<accession>A0AAV4NF01</accession>
<protein>
    <submittedName>
        <fullName evidence="2">Uncharacterized protein</fullName>
    </submittedName>
</protein>
<name>A0AAV4NF01_CAEEX</name>
<feature type="region of interest" description="Disordered" evidence="1">
    <location>
        <begin position="52"/>
        <end position="76"/>
    </location>
</feature>
<keyword evidence="3" id="KW-1185">Reference proteome</keyword>
<comment type="caution">
    <text evidence="2">The sequence shown here is derived from an EMBL/GenBank/DDBJ whole genome shotgun (WGS) entry which is preliminary data.</text>
</comment>
<reference evidence="2 3" key="1">
    <citation type="submission" date="2021-06" db="EMBL/GenBank/DDBJ databases">
        <title>Caerostris extrusa draft genome.</title>
        <authorList>
            <person name="Kono N."/>
            <person name="Arakawa K."/>
        </authorList>
    </citation>
    <scope>NUCLEOTIDE SEQUENCE [LARGE SCALE GENOMIC DNA]</scope>
</reference>
<dbReference type="Proteomes" id="UP001054945">
    <property type="component" value="Unassembled WGS sequence"/>
</dbReference>
<dbReference type="EMBL" id="BPLR01003220">
    <property type="protein sequence ID" value="GIX82271.1"/>
    <property type="molecule type" value="Genomic_DNA"/>
</dbReference>
<dbReference type="AlphaFoldDB" id="A0AAV4NF01"/>
<evidence type="ECO:0000313" key="3">
    <source>
        <dbReference type="Proteomes" id="UP001054945"/>
    </source>
</evidence>
<evidence type="ECO:0000256" key="1">
    <source>
        <dbReference type="SAM" id="MobiDB-lite"/>
    </source>
</evidence>
<proteinExistence type="predicted"/>
<sequence length="124" mass="14906">SKKKNNRNYQPFHHRKNYKIFTKESYETISRTHLYIKNTHQAPWNTKHLLQARDLHPPPDNPLMKKGLPQSDRPRLDPLCERNTCSEWIRRFFRPQKHSSASPVATRKSHLFHFRPEMPPISEL</sequence>
<organism evidence="2 3">
    <name type="scientific">Caerostris extrusa</name>
    <name type="common">Bark spider</name>
    <name type="synonym">Caerostris bankana</name>
    <dbReference type="NCBI Taxonomy" id="172846"/>
    <lineage>
        <taxon>Eukaryota</taxon>
        <taxon>Metazoa</taxon>
        <taxon>Ecdysozoa</taxon>
        <taxon>Arthropoda</taxon>
        <taxon>Chelicerata</taxon>
        <taxon>Arachnida</taxon>
        <taxon>Araneae</taxon>
        <taxon>Araneomorphae</taxon>
        <taxon>Entelegynae</taxon>
        <taxon>Araneoidea</taxon>
        <taxon>Araneidae</taxon>
        <taxon>Caerostris</taxon>
    </lineage>
</organism>